<dbReference type="AlphaFoldDB" id="A0A1J5IQ15"/>
<feature type="transmembrane region" description="Helical" evidence="10">
    <location>
        <begin position="208"/>
        <end position="228"/>
    </location>
</feature>
<comment type="subunit">
    <text evidence="10">Component of the Sec protein translocase complex. Heterotrimer consisting of SecY, SecE and SecG subunits. The heterotrimers can form oligomers, although 1 heterotrimer is thought to be able to translocate proteins. Interacts with the ribosome. Interacts with SecDF, and other proteins may be involved. Interacts with SecA.</text>
</comment>
<dbReference type="PANTHER" id="PTHR10906">
    <property type="entry name" value="SECY/SEC61-ALPHA FAMILY MEMBER"/>
    <property type="match status" value="1"/>
</dbReference>
<dbReference type="GO" id="GO:0005886">
    <property type="term" value="C:plasma membrane"/>
    <property type="evidence" value="ECO:0007669"/>
    <property type="project" value="UniProtKB-SubCell"/>
</dbReference>
<feature type="transmembrane region" description="Helical" evidence="10">
    <location>
        <begin position="20"/>
        <end position="38"/>
    </location>
</feature>
<organism evidence="14 15">
    <name type="scientific">Candidatus Wirthbacteria bacterium CG2_30_54_11</name>
    <dbReference type="NCBI Taxonomy" id="1817892"/>
    <lineage>
        <taxon>Bacteria</taxon>
        <taxon>Candidatus Wirthbacteria</taxon>
    </lineage>
</organism>
<dbReference type="InterPro" id="IPR023201">
    <property type="entry name" value="SecY_dom_sf"/>
</dbReference>
<evidence type="ECO:0000256" key="12">
    <source>
        <dbReference type="RuleBase" id="RU003484"/>
    </source>
</evidence>
<evidence type="ECO:0000256" key="9">
    <source>
        <dbReference type="ARBA" id="ARBA00039733"/>
    </source>
</evidence>
<keyword evidence="3 10" id="KW-0813">Transport</keyword>
<evidence type="ECO:0000256" key="3">
    <source>
        <dbReference type="ARBA" id="ARBA00022448"/>
    </source>
</evidence>
<feature type="transmembrane region" description="Helical" evidence="10">
    <location>
        <begin position="179"/>
        <end position="196"/>
    </location>
</feature>
<comment type="caution">
    <text evidence="14">The sequence shown here is derived from an EMBL/GenBank/DDBJ whole genome shotgun (WGS) entry which is preliminary data.</text>
</comment>
<dbReference type="PROSITE" id="PS00756">
    <property type="entry name" value="SECY_2"/>
    <property type="match status" value="1"/>
</dbReference>
<dbReference type="HAMAP" id="MF_01465">
    <property type="entry name" value="SecY"/>
    <property type="match status" value="1"/>
</dbReference>
<comment type="function">
    <text evidence="10 11">The central subunit of the protein translocation channel SecYEG. Consists of two halves formed by TMs 1-5 and 6-10. These two domains form a lateral gate at the front which open onto the bilayer between TMs 2 and 7, and are clamped together by SecE at the back. The channel is closed by both a pore ring composed of hydrophobic SecY resides and a short helix (helix 2A) on the extracellular side of the membrane which forms a plug. The plug probably moves laterally to allow the channel to open. The ring and the pore may move independently.</text>
</comment>
<dbReference type="Pfam" id="PF00344">
    <property type="entry name" value="SecY"/>
    <property type="match status" value="1"/>
</dbReference>
<evidence type="ECO:0000256" key="4">
    <source>
        <dbReference type="ARBA" id="ARBA00022692"/>
    </source>
</evidence>
<dbReference type="Proteomes" id="UP000183245">
    <property type="component" value="Unassembled WGS sequence"/>
</dbReference>
<proteinExistence type="inferred from homology"/>
<sequence>MNFLTILRRVFKAPDLRKKVLLTVFLLLVFRIIAHIPVPGIDTERLKSFFSQNQYLGLLDVFSGGSLTRFSIAAMGVNPYINATIIVQLLTMIVPKLEEISKDGERGRHQMNQYMRYLTVPLAAIQAFGLILLFKSPSAAIFTNLTTFDTIQIILTLTVTSIILMWIGELITESGIGNGISLLIFAGIVGRIPIELRNLAVSFSATNLMPLIILTTLTLASIFLVVIVNEGQRQIPVTYAKRIRGNRMYGGANTHIPLKVNTAGVIPIIFALSIMSFPTLIANFFTSAKSDWLRSVAAFVVKAFDPASLLYYAIYFVLVIGFTYFYTLITFNPVDVADNLKKQGGFIPGIRPGQATVAYLSKILNRITLAGALFLGAIAVLPFVIQSTTKINSIVGGTSLLILVSVILETMRQMEAQLIMRDYEHFLER</sequence>
<keyword evidence="5 10" id="KW-0653">Protein transport</keyword>
<dbReference type="InterPro" id="IPR030659">
    <property type="entry name" value="SecY_CS"/>
</dbReference>
<dbReference type="FunFam" id="1.10.3370.10:FF:000001">
    <property type="entry name" value="Preprotein translocase subunit SecY"/>
    <property type="match status" value="1"/>
</dbReference>
<evidence type="ECO:0000256" key="8">
    <source>
        <dbReference type="ARBA" id="ARBA00023136"/>
    </source>
</evidence>
<evidence type="ECO:0000256" key="11">
    <source>
        <dbReference type="RuleBase" id="RU000537"/>
    </source>
</evidence>
<protein>
    <recommendedName>
        <fullName evidence="9 10">Protein translocase subunit SecY</fullName>
    </recommendedName>
</protein>
<feature type="transmembrane region" description="Helical" evidence="10">
    <location>
        <begin position="367"/>
        <end position="385"/>
    </location>
</feature>
<dbReference type="EMBL" id="MNZT01000016">
    <property type="protein sequence ID" value="OIP99180.1"/>
    <property type="molecule type" value="Genomic_DNA"/>
</dbReference>
<feature type="transmembrane region" description="Helical" evidence="10">
    <location>
        <begin position="114"/>
        <end position="134"/>
    </location>
</feature>
<reference evidence="14 15" key="1">
    <citation type="journal article" date="2016" name="Environ. Microbiol.">
        <title>Genomic resolution of a cold subsurface aquifer community provides metabolic insights for novel microbes adapted to high CO concentrations.</title>
        <authorList>
            <person name="Probst A.J."/>
            <person name="Castelle C.J."/>
            <person name="Singh A."/>
            <person name="Brown C.T."/>
            <person name="Anantharaman K."/>
            <person name="Sharon I."/>
            <person name="Hug L.A."/>
            <person name="Burstein D."/>
            <person name="Emerson J.B."/>
            <person name="Thomas B.C."/>
            <person name="Banfield J.F."/>
        </authorList>
    </citation>
    <scope>NUCLEOTIDE SEQUENCE [LARGE SCALE GENOMIC DNA]</scope>
    <source>
        <strain evidence="14">CG2_30_54_11</strain>
    </source>
</reference>
<keyword evidence="8 10" id="KW-0472">Membrane</keyword>
<evidence type="ECO:0000256" key="6">
    <source>
        <dbReference type="ARBA" id="ARBA00022989"/>
    </source>
</evidence>
<dbReference type="PROSITE" id="PS00755">
    <property type="entry name" value="SECY_1"/>
    <property type="match status" value="1"/>
</dbReference>
<dbReference type="InterPro" id="IPR002208">
    <property type="entry name" value="SecY/SEC61-alpha"/>
</dbReference>
<feature type="transmembrane region" description="Helical" evidence="10">
    <location>
        <begin position="391"/>
        <end position="411"/>
    </location>
</feature>
<dbReference type="NCBIfam" id="TIGR00967">
    <property type="entry name" value="3a0501s007"/>
    <property type="match status" value="1"/>
</dbReference>
<evidence type="ECO:0000256" key="13">
    <source>
        <dbReference type="RuleBase" id="RU004349"/>
    </source>
</evidence>
<feature type="transmembrane region" description="Helical" evidence="10">
    <location>
        <begin position="265"/>
        <end position="285"/>
    </location>
</feature>
<accession>A0A1J5IQ15</accession>
<feature type="transmembrane region" description="Helical" evidence="10">
    <location>
        <begin position="309"/>
        <end position="331"/>
    </location>
</feature>
<dbReference type="PRINTS" id="PR00303">
    <property type="entry name" value="SECYTRNLCASE"/>
</dbReference>
<evidence type="ECO:0000256" key="2">
    <source>
        <dbReference type="ARBA" id="ARBA00005751"/>
    </source>
</evidence>
<comment type="similarity">
    <text evidence="2 10 13">Belongs to the SecY/SEC61-alpha family.</text>
</comment>
<keyword evidence="4 10" id="KW-0812">Transmembrane</keyword>
<dbReference type="GO" id="GO:0065002">
    <property type="term" value="P:intracellular protein transmembrane transport"/>
    <property type="evidence" value="ECO:0007669"/>
    <property type="project" value="UniProtKB-UniRule"/>
</dbReference>
<evidence type="ECO:0000256" key="10">
    <source>
        <dbReference type="HAMAP-Rule" id="MF_01465"/>
    </source>
</evidence>
<evidence type="ECO:0000313" key="15">
    <source>
        <dbReference type="Proteomes" id="UP000183245"/>
    </source>
</evidence>
<evidence type="ECO:0000256" key="7">
    <source>
        <dbReference type="ARBA" id="ARBA00023010"/>
    </source>
</evidence>
<feature type="transmembrane region" description="Helical" evidence="10">
    <location>
        <begin position="70"/>
        <end position="94"/>
    </location>
</feature>
<dbReference type="GO" id="GO:0006605">
    <property type="term" value="P:protein targeting"/>
    <property type="evidence" value="ECO:0007669"/>
    <property type="project" value="UniProtKB-UniRule"/>
</dbReference>
<comment type="subcellular location">
    <subcellularLocation>
        <location evidence="10">Cell membrane</location>
        <topology evidence="10">Multi-pass membrane protein</topology>
    </subcellularLocation>
    <subcellularLocation>
        <location evidence="1 12">Membrane</location>
        <topology evidence="1 12">Multi-pass membrane protein</topology>
    </subcellularLocation>
</comment>
<gene>
    <name evidence="10" type="primary">secY</name>
    <name evidence="14" type="ORF">AUK40_00910</name>
</gene>
<keyword evidence="10" id="KW-1003">Cell membrane</keyword>
<keyword evidence="7 10" id="KW-0811">Translocation</keyword>
<evidence type="ECO:0000256" key="5">
    <source>
        <dbReference type="ARBA" id="ARBA00022927"/>
    </source>
</evidence>
<dbReference type="GO" id="GO:0043952">
    <property type="term" value="P:protein transport by the Sec complex"/>
    <property type="evidence" value="ECO:0007669"/>
    <property type="project" value="UniProtKB-UniRule"/>
</dbReference>
<feature type="transmembrane region" description="Helical" evidence="10">
    <location>
        <begin position="146"/>
        <end position="167"/>
    </location>
</feature>
<evidence type="ECO:0000256" key="1">
    <source>
        <dbReference type="ARBA" id="ARBA00004141"/>
    </source>
</evidence>
<dbReference type="Gene3D" id="1.10.3370.10">
    <property type="entry name" value="SecY subunit domain"/>
    <property type="match status" value="1"/>
</dbReference>
<evidence type="ECO:0000313" key="14">
    <source>
        <dbReference type="EMBL" id="OIP99180.1"/>
    </source>
</evidence>
<dbReference type="InterPro" id="IPR026593">
    <property type="entry name" value="SecY"/>
</dbReference>
<dbReference type="PIRSF" id="PIRSF004557">
    <property type="entry name" value="SecY"/>
    <property type="match status" value="1"/>
</dbReference>
<keyword evidence="6 10" id="KW-1133">Transmembrane helix</keyword>
<dbReference type="SUPFAM" id="SSF103491">
    <property type="entry name" value="Preprotein translocase SecY subunit"/>
    <property type="match status" value="1"/>
</dbReference>
<dbReference type="STRING" id="1817892.AUK40_00910"/>
<name>A0A1J5IQ15_9BACT</name>